<reference evidence="7" key="1">
    <citation type="submission" date="2022-07" db="EMBL/GenBank/DDBJ databases">
        <title>Diversity of ethanolamine utilization by human commensal Escherichia coli.</title>
        <authorList>
            <person name="Jubelin G."/>
        </authorList>
    </citation>
    <scope>NUCLEOTIDE SEQUENCE</scope>
    <source>
        <strain evidence="7">S1</strain>
    </source>
</reference>
<gene>
    <name evidence="7" type="ORF">NVV43_31845</name>
</gene>
<feature type="transmembrane region" description="Helical" evidence="5">
    <location>
        <begin position="35"/>
        <end position="68"/>
    </location>
</feature>
<name>A0AAW5MVJ5_9ESCH</name>
<dbReference type="InterPro" id="IPR004869">
    <property type="entry name" value="MMPL_dom"/>
</dbReference>
<keyword evidence="3 5" id="KW-1133">Transmembrane helix</keyword>
<evidence type="ECO:0000256" key="1">
    <source>
        <dbReference type="ARBA" id="ARBA00004141"/>
    </source>
</evidence>
<comment type="subcellular location">
    <subcellularLocation>
        <location evidence="1">Membrane</location>
        <topology evidence="1">Multi-pass membrane protein</topology>
    </subcellularLocation>
</comment>
<evidence type="ECO:0000256" key="5">
    <source>
        <dbReference type="SAM" id="Phobius"/>
    </source>
</evidence>
<sequence length="74" mass="7429">MDVEQFGGASGNKAVNEVITDDLKKAGELSLPVTLIILTITFGTLVAAGVPLLIGLTSVIAALGLVALPSSILP</sequence>
<protein>
    <submittedName>
        <fullName evidence="7">MMPL family transporter</fullName>
    </submittedName>
</protein>
<comment type="caution">
    <text evidence="7">The sequence shown here is derived from an EMBL/GenBank/DDBJ whole genome shotgun (WGS) entry which is preliminary data.</text>
</comment>
<dbReference type="EMBL" id="JANPXH010002032">
    <property type="protein sequence ID" value="MCR6679946.1"/>
    <property type="molecule type" value="Genomic_DNA"/>
</dbReference>
<dbReference type="AlphaFoldDB" id="A0AAW5MVJ5"/>
<keyword evidence="4 5" id="KW-0472">Membrane</keyword>
<dbReference type="GO" id="GO:0016020">
    <property type="term" value="C:membrane"/>
    <property type="evidence" value="ECO:0007669"/>
    <property type="project" value="UniProtKB-SubCell"/>
</dbReference>
<accession>A0AAW5MVJ5</accession>
<evidence type="ECO:0000256" key="3">
    <source>
        <dbReference type="ARBA" id="ARBA00022989"/>
    </source>
</evidence>
<feature type="domain" description="Membrane transport protein MMPL" evidence="6">
    <location>
        <begin position="7"/>
        <end position="68"/>
    </location>
</feature>
<dbReference type="Proteomes" id="UP001206878">
    <property type="component" value="Unassembled WGS sequence"/>
</dbReference>
<feature type="non-terminal residue" evidence="7">
    <location>
        <position position="74"/>
    </location>
</feature>
<evidence type="ECO:0000313" key="8">
    <source>
        <dbReference type="Proteomes" id="UP001206878"/>
    </source>
</evidence>
<dbReference type="SUPFAM" id="SSF82866">
    <property type="entry name" value="Multidrug efflux transporter AcrB transmembrane domain"/>
    <property type="match status" value="1"/>
</dbReference>
<evidence type="ECO:0000256" key="2">
    <source>
        <dbReference type="ARBA" id="ARBA00022692"/>
    </source>
</evidence>
<dbReference type="Pfam" id="PF03176">
    <property type="entry name" value="MMPL"/>
    <property type="match status" value="1"/>
</dbReference>
<evidence type="ECO:0000256" key="4">
    <source>
        <dbReference type="ARBA" id="ARBA00023136"/>
    </source>
</evidence>
<proteinExistence type="predicted"/>
<evidence type="ECO:0000313" key="7">
    <source>
        <dbReference type="EMBL" id="MCR6679946.1"/>
    </source>
</evidence>
<evidence type="ECO:0000259" key="6">
    <source>
        <dbReference type="Pfam" id="PF03176"/>
    </source>
</evidence>
<organism evidence="7 8">
    <name type="scientific">Escherichia marmotae</name>
    <dbReference type="NCBI Taxonomy" id="1499973"/>
    <lineage>
        <taxon>Bacteria</taxon>
        <taxon>Pseudomonadati</taxon>
        <taxon>Pseudomonadota</taxon>
        <taxon>Gammaproteobacteria</taxon>
        <taxon>Enterobacterales</taxon>
        <taxon>Enterobacteriaceae</taxon>
        <taxon>Escherichia</taxon>
    </lineage>
</organism>
<keyword evidence="2 5" id="KW-0812">Transmembrane</keyword>